<organism evidence="1 2">
    <name type="scientific">Bowmanella yangjiangensis</name>
    <dbReference type="NCBI Taxonomy" id="2811230"/>
    <lineage>
        <taxon>Bacteria</taxon>
        <taxon>Pseudomonadati</taxon>
        <taxon>Pseudomonadota</taxon>
        <taxon>Gammaproteobacteria</taxon>
        <taxon>Alteromonadales</taxon>
        <taxon>Alteromonadaceae</taxon>
        <taxon>Bowmanella</taxon>
    </lineage>
</organism>
<accession>A0ABS3CTS8</accession>
<keyword evidence="2" id="KW-1185">Reference proteome</keyword>
<gene>
    <name evidence="1" type="ORF">J0A65_11625</name>
</gene>
<dbReference type="EMBL" id="JAFKCS010000010">
    <property type="protein sequence ID" value="MBN7820519.1"/>
    <property type="molecule type" value="Genomic_DNA"/>
</dbReference>
<proteinExistence type="predicted"/>
<evidence type="ECO:0000313" key="1">
    <source>
        <dbReference type="EMBL" id="MBN7820519.1"/>
    </source>
</evidence>
<dbReference type="RefSeq" id="WP_206594358.1">
    <property type="nucleotide sequence ID" value="NZ_JAFKCS010000010.1"/>
</dbReference>
<name>A0ABS3CTS8_9ALTE</name>
<protein>
    <submittedName>
        <fullName evidence="1">Uncharacterized protein</fullName>
    </submittedName>
</protein>
<dbReference type="Proteomes" id="UP000663992">
    <property type="component" value="Unassembled WGS sequence"/>
</dbReference>
<comment type="caution">
    <text evidence="1">The sequence shown here is derived from an EMBL/GenBank/DDBJ whole genome shotgun (WGS) entry which is preliminary data.</text>
</comment>
<evidence type="ECO:0000313" key="2">
    <source>
        <dbReference type="Proteomes" id="UP000663992"/>
    </source>
</evidence>
<sequence length="55" mass="6095">MTLKQKAHALTQEITELRLKAAKCALPWKAVDLVAAAAEKQDQLNRLLVEALPNE</sequence>
<reference evidence="1 2" key="1">
    <citation type="submission" date="2021-03" db="EMBL/GenBank/DDBJ databases">
        <title>novel species isolated from a fishpond in China.</title>
        <authorList>
            <person name="Lu H."/>
            <person name="Cai Z."/>
        </authorList>
    </citation>
    <scope>NUCLEOTIDE SEQUENCE [LARGE SCALE GENOMIC DNA]</scope>
    <source>
        <strain evidence="1 2">Y57</strain>
    </source>
</reference>